<feature type="compositionally biased region" description="Pro residues" evidence="1">
    <location>
        <begin position="382"/>
        <end position="393"/>
    </location>
</feature>
<name>A0AA38H3L4_9TREE</name>
<evidence type="ECO:0000313" key="4">
    <source>
        <dbReference type="Proteomes" id="UP001164286"/>
    </source>
</evidence>
<dbReference type="GeneID" id="77727315"/>
<dbReference type="Proteomes" id="UP001164286">
    <property type="component" value="Unassembled WGS sequence"/>
</dbReference>
<feature type="compositionally biased region" description="Gly residues" evidence="1">
    <location>
        <begin position="365"/>
        <end position="378"/>
    </location>
</feature>
<evidence type="ECO:0000256" key="1">
    <source>
        <dbReference type="SAM" id="MobiDB-lite"/>
    </source>
</evidence>
<dbReference type="GO" id="GO:0035091">
    <property type="term" value="F:phosphatidylinositol binding"/>
    <property type="evidence" value="ECO:0007669"/>
    <property type="project" value="TreeGrafter"/>
</dbReference>
<feature type="region of interest" description="Disordered" evidence="1">
    <location>
        <begin position="1"/>
        <end position="28"/>
    </location>
</feature>
<keyword evidence="4" id="KW-1185">Reference proteome</keyword>
<feature type="compositionally biased region" description="Low complexity" evidence="1">
    <location>
        <begin position="12"/>
        <end position="25"/>
    </location>
</feature>
<dbReference type="RefSeq" id="XP_052941941.1">
    <property type="nucleotide sequence ID" value="XM_053088110.1"/>
</dbReference>
<sequence length="582" mass="59880">MSFQPPPRRTDSPSPSKPAEAEPAATGWKAKMKAKGAVWGKVAMDKGMAISDNVGGKVNNIAEKKFGTEHFWPVTGDFGREMDKCARILRTFTVEGVINEEPAAPASGTATPAVDDKGEAKPAKNKYKKVLRKIPPKVIANAKGLVIFTSMRTGFAPFGGAGGAGVVVAKLPDGTWSAPASISPNNLSAGFLIGIDVYDAVLVVNSQKALDSFKTHKATIGAELGLAAGPYGAGASVEAGLDKAPIWSYIKSKGMYAGVEVVGQVFVERFDENAAMYHWPGVKAGDILAGKVKVPREAAALHEALKDAETGRAQAANPLKPDGAEVIQNQAGEMIIPDAGGVVLEDGEILQLPPTPSMMESGEAGESGSGGEKSGAGGLAPVPGPAPTPPRLPSRPVLPKRESSASNYGTPPEVTPVAHPSSDPFTDARAAPSSNATLPLSHSLPPPAHSGDLPPSYSDETPAYAAPYAAAAGASGYPDEKAELKRRDQLEAEQAALASQGSGADHAGQGASGAGEEMSESEKREWAEAEEMIRLEKEEMERLQRSSLAGTPGSAGGDHGVQAGGISEGVKGMSLGSHPSGV</sequence>
<organism evidence="3 4">
    <name type="scientific">Dioszegia hungarica</name>
    <dbReference type="NCBI Taxonomy" id="4972"/>
    <lineage>
        <taxon>Eukaryota</taxon>
        <taxon>Fungi</taxon>
        <taxon>Dikarya</taxon>
        <taxon>Basidiomycota</taxon>
        <taxon>Agaricomycotina</taxon>
        <taxon>Tremellomycetes</taxon>
        <taxon>Tremellales</taxon>
        <taxon>Bulleribasidiaceae</taxon>
        <taxon>Dioszegia</taxon>
    </lineage>
</organism>
<evidence type="ECO:0000313" key="3">
    <source>
        <dbReference type="EMBL" id="KAI9632164.1"/>
    </source>
</evidence>
<evidence type="ECO:0000259" key="2">
    <source>
        <dbReference type="Pfam" id="PF04366"/>
    </source>
</evidence>
<dbReference type="PANTHER" id="PTHR15629">
    <property type="entry name" value="SH3YL1 PROTEIN"/>
    <property type="match status" value="1"/>
</dbReference>
<accession>A0AA38H3L4</accession>
<dbReference type="AlphaFoldDB" id="A0AA38H3L4"/>
<feature type="compositionally biased region" description="Gly residues" evidence="1">
    <location>
        <begin position="553"/>
        <end position="567"/>
    </location>
</feature>
<feature type="domain" description="Ysc84 actin-binding" evidence="2">
    <location>
        <begin position="186"/>
        <end position="308"/>
    </location>
</feature>
<feature type="region of interest" description="Disordered" evidence="1">
    <location>
        <begin position="352"/>
        <end position="582"/>
    </location>
</feature>
<feature type="compositionally biased region" description="Basic and acidic residues" evidence="1">
    <location>
        <begin position="478"/>
        <end position="490"/>
    </location>
</feature>
<dbReference type="EMBL" id="JAKWFO010000015">
    <property type="protein sequence ID" value="KAI9632164.1"/>
    <property type="molecule type" value="Genomic_DNA"/>
</dbReference>
<dbReference type="PANTHER" id="PTHR15629:SF40">
    <property type="entry name" value="YSC84 ACTIN-BINDING DOMAIN-CONTAINING PROTEIN"/>
    <property type="match status" value="1"/>
</dbReference>
<gene>
    <name evidence="3" type="ORF">MKK02DRAFT_30695</name>
</gene>
<dbReference type="Pfam" id="PF04366">
    <property type="entry name" value="Ysc84"/>
    <property type="match status" value="1"/>
</dbReference>
<feature type="compositionally biased region" description="Low complexity" evidence="1">
    <location>
        <begin position="462"/>
        <end position="477"/>
    </location>
</feature>
<dbReference type="InterPro" id="IPR051702">
    <property type="entry name" value="SH3_domain_YSC84-like"/>
</dbReference>
<proteinExistence type="predicted"/>
<reference evidence="3" key="1">
    <citation type="journal article" date="2022" name="G3 (Bethesda)">
        <title>High quality genome of the basidiomycete yeast Dioszegia hungarica PDD-24b-2 isolated from cloud water.</title>
        <authorList>
            <person name="Jarrige D."/>
            <person name="Haridas S."/>
            <person name="Bleykasten-Grosshans C."/>
            <person name="Joly M."/>
            <person name="Nadalig T."/>
            <person name="Sancelme M."/>
            <person name="Vuilleumier S."/>
            <person name="Grigoriev I.V."/>
            <person name="Amato P."/>
            <person name="Bringel F."/>
        </authorList>
    </citation>
    <scope>NUCLEOTIDE SEQUENCE</scope>
    <source>
        <strain evidence="3">PDD-24b-2</strain>
    </source>
</reference>
<feature type="compositionally biased region" description="Low complexity" evidence="1">
    <location>
        <begin position="492"/>
        <end position="509"/>
    </location>
</feature>
<comment type="caution">
    <text evidence="3">The sequence shown here is derived from an EMBL/GenBank/DDBJ whole genome shotgun (WGS) entry which is preliminary data.</text>
</comment>
<dbReference type="InterPro" id="IPR007461">
    <property type="entry name" value="Ysc84_actin-binding"/>
</dbReference>
<protein>
    <submittedName>
        <fullName evidence="3">Actin filament organization-related protein</fullName>
    </submittedName>
</protein>
<feature type="compositionally biased region" description="Basic and acidic residues" evidence="1">
    <location>
        <begin position="520"/>
        <end position="544"/>
    </location>
</feature>
<dbReference type="CDD" id="cd11524">
    <property type="entry name" value="SYLF"/>
    <property type="match status" value="1"/>
</dbReference>